<sequence>MKKILSLLVLLAVFTSCEEDVKFNTPAVQALKNNELWKADNFTATVGPNGLTVEATFGFETVVLKTAGVNPNGTYNLGVNNSSVASYTLDVDSQLTEEYRTGANMGSGQIKLTPADTDFAAGYVTGTFYFRAVSESGEEVYFQNGVFYRVPVTGTLE</sequence>
<reference evidence="2 3" key="1">
    <citation type="submission" date="2019-07" db="EMBL/GenBank/DDBJ databases">
        <title>Flavobacterium sp. nov., isolated from glacier ice.</title>
        <authorList>
            <person name="Liu Q."/>
            <person name="Xin Y.-H."/>
        </authorList>
    </citation>
    <scope>NUCLEOTIDE SEQUENCE [LARGE SCALE GENOMIC DNA]</scope>
    <source>
        <strain evidence="2 3">ZT4R6</strain>
    </source>
</reference>
<dbReference type="Proteomes" id="UP000320643">
    <property type="component" value="Unassembled WGS sequence"/>
</dbReference>
<feature type="signal peptide" evidence="1">
    <location>
        <begin position="1"/>
        <end position="18"/>
    </location>
</feature>
<name>A0A552UTI1_9FLAO</name>
<dbReference type="OrthoDB" id="1448607at2"/>
<dbReference type="InterPro" id="IPR046219">
    <property type="entry name" value="DUF6252"/>
</dbReference>
<evidence type="ECO:0000313" key="3">
    <source>
        <dbReference type="Proteomes" id="UP000320643"/>
    </source>
</evidence>
<feature type="chain" id="PRO_5021765567" description="Lipoprotein" evidence="1">
    <location>
        <begin position="19"/>
        <end position="157"/>
    </location>
</feature>
<evidence type="ECO:0008006" key="4">
    <source>
        <dbReference type="Google" id="ProtNLM"/>
    </source>
</evidence>
<protein>
    <recommendedName>
        <fullName evidence="4">Lipoprotein</fullName>
    </recommendedName>
</protein>
<evidence type="ECO:0000313" key="2">
    <source>
        <dbReference type="EMBL" id="TRW21518.1"/>
    </source>
</evidence>
<proteinExistence type="predicted"/>
<dbReference type="AlphaFoldDB" id="A0A552UTI1"/>
<comment type="caution">
    <text evidence="2">The sequence shown here is derived from an EMBL/GenBank/DDBJ whole genome shotgun (WGS) entry which is preliminary data.</text>
</comment>
<keyword evidence="1" id="KW-0732">Signal</keyword>
<keyword evidence="3" id="KW-1185">Reference proteome</keyword>
<accession>A0A552UTI1</accession>
<dbReference type="PROSITE" id="PS51257">
    <property type="entry name" value="PROKAR_LIPOPROTEIN"/>
    <property type="match status" value="1"/>
</dbReference>
<gene>
    <name evidence="2" type="ORF">FMM05_19880</name>
</gene>
<evidence type="ECO:0000256" key="1">
    <source>
        <dbReference type="SAM" id="SignalP"/>
    </source>
</evidence>
<dbReference type="Pfam" id="PF19765">
    <property type="entry name" value="DUF6252"/>
    <property type="match status" value="1"/>
</dbReference>
<organism evidence="2 3">
    <name type="scientific">Flavobacterium zepuense</name>
    <dbReference type="NCBI Taxonomy" id="2593302"/>
    <lineage>
        <taxon>Bacteria</taxon>
        <taxon>Pseudomonadati</taxon>
        <taxon>Bacteroidota</taxon>
        <taxon>Flavobacteriia</taxon>
        <taxon>Flavobacteriales</taxon>
        <taxon>Flavobacteriaceae</taxon>
        <taxon>Flavobacterium</taxon>
    </lineage>
</organism>
<dbReference type="RefSeq" id="WP_143375178.1">
    <property type="nucleotide sequence ID" value="NZ_VJVZ01000018.1"/>
</dbReference>
<dbReference type="EMBL" id="VJVZ01000018">
    <property type="protein sequence ID" value="TRW21518.1"/>
    <property type="molecule type" value="Genomic_DNA"/>
</dbReference>